<dbReference type="GO" id="GO:0005765">
    <property type="term" value="C:lysosomal membrane"/>
    <property type="evidence" value="ECO:0007669"/>
    <property type="project" value="TreeGrafter"/>
</dbReference>
<dbReference type="AlphaFoldDB" id="A0A2H1WXZ8"/>
<feature type="transmembrane region" description="Helical" evidence="12">
    <location>
        <begin position="664"/>
        <end position="682"/>
    </location>
</feature>
<dbReference type="Gene3D" id="3.10.580.10">
    <property type="entry name" value="CBS-domain"/>
    <property type="match status" value="1"/>
</dbReference>
<name>A0A2H1WXZ8_SPOFR</name>
<dbReference type="PROSITE" id="PS51371">
    <property type="entry name" value="CBS"/>
    <property type="match status" value="1"/>
</dbReference>
<dbReference type="Pfam" id="PF00571">
    <property type="entry name" value="CBS"/>
    <property type="match status" value="1"/>
</dbReference>
<evidence type="ECO:0000256" key="9">
    <source>
        <dbReference type="ARBA" id="ARBA00023136"/>
    </source>
</evidence>
<feature type="transmembrane region" description="Helical" evidence="12">
    <location>
        <begin position="429"/>
        <end position="446"/>
    </location>
</feature>
<keyword evidence="7 12" id="KW-0406">Ion transport</keyword>
<evidence type="ECO:0000256" key="11">
    <source>
        <dbReference type="PROSITE-ProRule" id="PRU00703"/>
    </source>
</evidence>
<dbReference type="EMBL" id="ODYU01011923">
    <property type="protein sequence ID" value="SOQ57939.1"/>
    <property type="molecule type" value="Genomic_DNA"/>
</dbReference>
<feature type="transmembrane region" description="Helical" evidence="12">
    <location>
        <begin position="923"/>
        <end position="942"/>
    </location>
</feature>
<feature type="transmembrane region" description="Helical" evidence="12">
    <location>
        <begin position="725"/>
        <end position="748"/>
    </location>
</feature>
<keyword evidence="9 12" id="KW-0472">Membrane</keyword>
<dbReference type="InterPro" id="IPR014743">
    <property type="entry name" value="Cl-channel_core"/>
</dbReference>
<dbReference type="Pfam" id="PF13855">
    <property type="entry name" value="LRR_8"/>
    <property type="match status" value="2"/>
</dbReference>
<feature type="transmembrane region" description="Helical" evidence="12">
    <location>
        <begin position="561"/>
        <end position="581"/>
    </location>
</feature>
<keyword evidence="8 11" id="KW-0129">CBS domain</keyword>
<reference evidence="15" key="1">
    <citation type="submission" date="2016-07" db="EMBL/GenBank/DDBJ databases">
        <authorList>
            <person name="Bretaudeau A."/>
        </authorList>
    </citation>
    <scope>NUCLEOTIDE SEQUENCE</scope>
    <source>
        <strain evidence="15">Rice</strain>
        <tissue evidence="15">Whole body</tissue>
    </source>
</reference>
<evidence type="ECO:0000256" key="10">
    <source>
        <dbReference type="ARBA" id="ARBA00023214"/>
    </source>
</evidence>
<dbReference type="InterPro" id="IPR000644">
    <property type="entry name" value="CBS_dom"/>
</dbReference>
<feature type="signal peptide" evidence="13">
    <location>
        <begin position="1"/>
        <end position="22"/>
    </location>
</feature>
<keyword evidence="5" id="KW-0677">Repeat</keyword>
<dbReference type="InterPro" id="IPR046342">
    <property type="entry name" value="CBS_dom_sf"/>
</dbReference>
<dbReference type="SMART" id="SM00369">
    <property type="entry name" value="LRR_TYP"/>
    <property type="match status" value="8"/>
</dbReference>
<dbReference type="Gene3D" id="3.80.10.10">
    <property type="entry name" value="Ribonuclease Inhibitor"/>
    <property type="match status" value="2"/>
</dbReference>
<organism evidence="15">
    <name type="scientific">Spodoptera frugiperda</name>
    <name type="common">Fall armyworm</name>
    <dbReference type="NCBI Taxonomy" id="7108"/>
    <lineage>
        <taxon>Eukaryota</taxon>
        <taxon>Metazoa</taxon>
        <taxon>Ecdysozoa</taxon>
        <taxon>Arthropoda</taxon>
        <taxon>Hexapoda</taxon>
        <taxon>Insecta</taxon>
        <taxon>Pterygota</taxon>
        <taxon>Neoptera</taxon>
        <taxon>Endopterygota</taxon>
        <taxon>Lepidoptera</taxon>
        <taxon>Glossata</taxon>
        <taxon>Ditrysia</taxon>
        <taxon>Noctuoidea</taxon>
        <taxon>Noctuidae</taxon>
        <taxon>Amphipyrinae</taxon>
        <taxon>Spodoptera</taxon>
    </lineage>
</organism>
<evidence type="ECO:0000256" key="13">
    <source>
        <dbReference type="SAM" id="SignalP"/>
    </source>
</evidence>
<evidence type="ECO:0000256" key="7">
    <source>
        <dbReference type="ARBA" id="ARBA00023065"/>
    </source>
</evidence>
<dbReference type="PANTHER" id="PTHR11689:SF136">
    <property type="entry name" value="H(+)_CL(-) EXCHANGE TRANSPORTER 7"/>
    <property type="match status" value="1"/>
</dbReference>
<evidence type="ECO:0000256" key="1">
    <source>
        <dbReference type="ARBA" id="ARBA00004141"/>
    </source>
</evidence>
<comment type="subcellular location">
    <subcellularLocation>
        <location evidence="1 12">Membrane</location>
        <topology evidence="1 12">Multi-pass membrane protein</topology>
    </subcellularLocation>
</comment>
<dbReference type="CDD" id="cd04591">
    <property type="entry name" value="CBS_pair_voltage-gated_CLC_euk_bac"/>
    <property type="match status" value="1"/>
</dbReference>
<proteinExistence type="inferred from homology"/>
<evidence type="ECO:0000256" key="6">
    <source>
        <dbReference type="ARBA" id="ARBA00022989"/>
    </source>
</evidence>
<feature type="transmembrane region" description="Helical" evidence="12">
    <location>
        <begin position="760"/>
        <end position="782"/>
    </location>
</feature>
<feature type="transmembrane region" description="Helical" evidence="12">
    <location>
        <begin position="983"/>
        <end position="1005"/>
    </location>
</feature>
<feature type="transmembrane region" description="Helical" evidence="12">
    <location>
        <begin position="613"/>
        <end position="634"/>
    </location>
</feature>
<keyword evidence="3" id="KW-0433">Leucine-rich repeat</keyword>
<gene>
    <name evidence="15" type="ORF">SFRICE_000943</name>
</gene>
<feature type="chain" id="PRO_5013668763" description="Chloride channel protein" evidence="13">
    <location>
        <begin position="23"/>
        <end position="1247"/>
    </location>
</feature>
<keyword evidence="2 12" id="KW-0813">Transport</keyword>
<dbReference type="GO" id="GO:0005254">
    <property type="term" value="F:chloride channel activity"/>
    <property type="evidence" value="ECO:0007669"/>
    <property type="project" value="UniProtKB-UniRule"/>
</dbReference>
<evidence type="ECO:0000259" key="14">
    <source>
        <dbReference type="PROSITE" id="PS51371"/>
    </source>
</evidence>
<comment type="similarity">
    <text evidence="12">Belongs to the chloride channel (TC 2.A.49) family.</text>
</comment>
<dbReference type="PROSITE" id="PS51450">
    <property type="entry name" value="LRR"/>
    <property type="match status" value="2"/>
</dbReference>
<dbReference type="InterPro" id="IPR001611">
    <property type="entry name" value="Leu-rich_rpt"/>
</dbReference>
<dbReference type="Pfam" id="PF00654">
    <property type="entry name" value="Voltage_CLC"/>
    <property type="match status" value="1"/>
</dbReference>
<dbReference type="InterPro" id="IPR032675">
    <property type="entry name" value="LRR_dom_sf"/>
</dbReference>
<evidence type="ECO:0000256" key="2">
    <source>
        <dbReference type="ARBA" id="ARBA00022448"/>
    </source>
</evidence>
<evidence type="ECO:0000256" key="4">
    <source>
        <dbReference type="ARBA" id="ARBA00022692"/>
    </source>
</evidence>
<evidence type="ECO:0000313" key="15">
    <source>
        <dbReference type="EMBL" id="SOQ57939.1"/>
    </source>
</evidence>
<feature type="transmembrane region" description="Helical" evidence="12">
    <location>
        <begin position="949"/>
        <end position="971"/>
    </location>
</feature>
<feature type="domain" description="CBS" evidence="14">
    <location>
        <begin position="1178"/>
        <end position="1240"/>
    </location>
</feature>
<dbReference type="SUPFAM" id="SSF54631">
    <property type="entry name" value="CBS-domain pair"/>
    <property type="match status" value="1"/>
</dbReference>
<dbReference type="SUPFAM" id="SSF52058">
    <property type="entry name" value="L domain-like"/>
    <property type="match status" value="1"/>
</dbReference>
<keyword evidence="13" id="KW-0732">Signal</keyword>
<evidence type="ECO:0000256" key="5">
    <source>
        <dbReference type="ARBA" id="ARBA00022737"/>
    </source>
</evidence>
<keyword evidence="4 12" id="KW-0812">Transmembrane</keyword>
<dbReference type="InterPro" id="IPR001807">
    <property type="entry name" value="ClC"/>
</dbReference>
<accession>A0A2H1WXZ8</accession>
<dbReference type="InterPro" id="IPR051280">
    <property type="entry name" value="Cl-channel/antiporter"/>
</dbReference>
<feature type="transmembrane region" description="Helical" evidence="12">
    <location>
        <begin position="810"/>
        <end position="829"/>
    </location>
</feature>
<sequence length="1247" mass="139208">MYFQALCKVLMILCVLVSSSRALEADAENVPCDITIQDSSNLTLNCSRRNIDEIPEKWPEALNSVDKDGHVLITFFNNTISNVSQIPAVPGKRVAISFKSNEIVDIEDDAFSNIERLVYLDLSNNYISGEVLRSEIFQGRYIDGIYGSIALETLNLGHNDIHSLDRYLFQYTPNLTRLYLNNNPIEILDHVTLLALSSAVNLQVLDLAKTDINSIPLDAFKGLTKLQQIDLSDNGFVTVPESLSLVGGSLKYLTFNNNPINQLNDDSFVGLTNLIELEVGENDYLEEVKSSTFSPLKNLRVLHLCHNRNLRYISHKAFLGLKDKWTLKEVYLDNNYLSELSPDLMPWNKLEILGMTGNNWLCNCELANIVTDQGAGAKFQIGEIPFCAAPMRLSGAYITNITLPYCPTLNSEPKNTRGFSLSNLKPKHILYSILAVALIACLVHDYDKMSNSSTSIADGTASSISNIETTSDTAQLLSHEDASTSNYTQLNRSVPYEDSDDDQFHGSHGIRRRQAQQKIEPGSMNILSAKYESLDYDTCENHLLLDEERKRGYAFIVWKDIARWFIILLIGIVTALIAFFIDICIEEFSKIKYRELKKSVDKYVLEDKLYIPYLLWVLSNICIVFIGSMLVAYVEPVAAGSGIPQVKCYLNGVKVPRVVRIKTLIVKAVGVITAVVGGLAGGKEGPMIHSGAVVAAGISQGKSTTFNKDFKIFQYFREDHEKRDFVSAGAAAGVSAAFGAPIGGVLFSLEEGTSFWNQALTWRTFFGTVVSTFTLNCALSAYHGRAGELSFPGLLNLGKMEPFPFQFYELPVFMFFGAVGGMLGALWNYINYRLAVFRIRYIGTPWLRVVEACLVAAASATCGFLMMFLLDDCRPLGEDPTKVPLQLFCADGEYNALAAIWFQTPEASVRSFLHDPIGSYKPWSILAFVACYFLLSAWTFGLSVSSGLFIPNLLTGAAWGRMLAIIIQYMLPSNTINPAKYALIGAAAQLGGVVRMTISLTVIIIETTGQISNALPIIITLVVAKWVGDFFNEGIYDIHIQLAGVPLLPWEPPPLAHNLYASEVMSHPVFTLRTVENVGHIVELLKLVSYNGFPVVDPPLADDVEVTTYKRLRGMILRSQLIVLIQNKLYNENANTTWSNFNVDMDMFRKEYPRFPSIDELDVAEWEKTCTIDLRPFMNPSPYTLPHRASLPRLFRLFRALGLRHLPIVNDVNEVVGMVTRKDIARYRVWRHRGHMGMEELILSSEI</sequence>
<keyword evidence="6 12" id="KW-1133">Transmembrane helix</keyword>
<dbReference type="SMART" id="SM00116">
    <property type="entry name" value="CBS"/>
    <property type="match status" value="2"/>
</dbReference>
<evidence type="ECO:0000256" key="12">
    <source>
        <dbReference type="RuleBase" id="RU361221"/>
    </source>
</evidence>
<evidence type="ECO:0000256" key="3">
    <source>
        <dbReference type="ARBA" id="ARBA00022614"/>
    </source>
</evidence>
<evidence type="ECO:0000256" key="8">
    <source>
        <dbReference type="ARBA" id="ARBA00023122"/>
    </source>
</evidence>
<dbReference type="PRINTS" id="PR00762">
    <property type="entry name" value="CLCHANNEL"/>
</dbReference>
<dbReference type="Gene3D" id="1.10.3080.10">
    <property type="entry name" value="Clc chloride channel"/>
    <property type="match status" value="1"/>
</dbReference>
<dbReference type="SUPFAM" id="SSF81340">
    <property type="entry name" value="Clc chloride channel"/>
    <property type="match status" value="1"/>
</dbReference>
<dbReference type="PANTHER" id="PTHR11689">
    <property type="entry name" value="CHLORIDE CHANNEL PROTEIN CLC FAMILY MEMBER"/>
    <property type="match status" value="1"/>
</dbReference>
<dbReference type="CDD" id="cd03685">
    <property type="entry name" value="ClC_6_like"/>
    <property type="match status" value="1"/>
</dbReference>
<dbReference type="InterPro" id="IPR003591">
    <property type="entry name" value="Leu-rich_rpt_typical-subtyp"/>
</dbReference>
<protein>
    <recommendedName>
        <fullName evidence="12">Chloride channel protein</fullName>
    </recommendedName>
</protein>
<keyword evidence="10 12" id="KW-0868">Chloride</keyword>
<feature type="transmembrane region" description="Helical" evidence="12">
    <location>
        <begin position="849"/>
        <end position="870"/>
    </location>
</feature>